<reference evidence="2" key="1">
    <citation type="submission" date="2019-09" db="EMBL/GenBank/DDBJ databases">
        <title>Draft genome information of white flower Hibiscus syriacus.</title>
        <authorList>
            <person name="Kim Y.-M."/>
        </authorList>
    </citation>
    <scope>NUCLEOTIDE SEQUENCE [LARGE SCALE GENOMIC DNA]</scope>
    <source>
        <strain evidence="2">YM2019G1</strain>
    </source>
</reference>
<dbReference type="GO" id="GO:0016747">
    <property type="term" value="F:acyltransferase activity, transferring groups other than amino-acyl groups"/>
    <property type="evidence" value="ECO:0007669"/>
    <property type="project" value="InterPro"/>
</dbReference>
<feature type="domain" description="N-acetyltransferase" evidence="1">
    <location>
        <begin position="157"/>
        <end position="290"/>
    </location>
</feature>
<keyword evidence="3" id="KW-1185">Reference proteome</keyword>
<name>A0A6A2ZBP0_HIBSY</name>
<proteinExistence type="predicted"/>
<dbReference type="AlphaFoldDB" id="A0A6A2ZBP0"/>
<evidence type="ECO:0000313" key="3">
    <source>
        <dbReference type="Proteomes" id="UP000436088"/>
    </source>
</evidence>
<dbReference type="EMBL" id="VEPZ02001189">
    <property type="protein sequence ID" value="KAE8688462.1"/>
    <property type="molecule type" value="Genomic_DNA"/>
</dbReference>
<dbReference type="PANTHER" id="PTHR47426">
    <property type="entry name" value="ACYL-COA N-ACYLTRANSFERASES (NAT) SUPERFAMILY PROTEIN"/>
    <property type="match status" value="1"/>
</dbReference>
<dbReference type="InterPro" id="IPR000182">
    <property type="entry name" value="GNAT_dom"/>
</dbReference>
<protein>
    <recommendedName>
        <fullName evidence="1">N-acetyltransferase domain-containing protein</fullName>
    </recommendedName>
</protein>
<dbReference type="PANTHER" id="PTHR47426:SF3">
    <property type="entry name" value="GCN5-RELATED N-ACETYLTRANSFERASE 6, CHLOROPLASTIC"/>
    <property type="match status" value="1"/>
</dbReference>
<accession>A0A6A2ZBP0</accession>
<evidence type="ECO:0000259" key="1">
    <source>
        <dbReference type="PROSITE" id="PS51186"/>
    </source>
</evidence>
<dbReference type="Gene3D" id="3.40.630.30">
    <property type="match status" value="1"/>
</dbReference>
<dbReference type="Proteomes" id="UP000436088">
    <property type="component" value="Unassembled WGS sequence"/>
</dbReference>
<sequence length="290" mass="33811">MSTISIDRTGFLNLSSHGSVPRHKIQRLSLSPTMKMDSKSFEKVKKEEVSIQLQKSSVPQLENPRPSNLRFDRLQPSDHELNQDRILEFGRFVAREAILDEEFWTAAWLRAEAQWEDRLGERQGYANNFKRQFAEEEFNAIKRRYSGQQGQTYTCVVTVRKEERNVKRTVLKSVVGTLDFSIRHLLHGESFPGEREKHVFCNISRTNLNKYVYVSNLCVAKSARRQSIASNMLYFVIESARSKGVEPVYVHVHRNNEPARELYQKIGFELVEMANSLLLKQQMYLLCYKT</sequence>
<evidence type="ECO:0000313" key="2">
    <source>
        <dbReference type="EMBL" id="KAE8688462.1"/>
    </source>
</evidence>
<dbReference type="InterPro" id="IPR016181">
    <property type="entry name" value="Acyl_CoA_acyltransferase"/>
</dbReference>
<dbReference type="CDD" id="cd04301">
    <property type="entry name" value="NAT_SF"/>
    <property type="match status" value="1"/>
</dbReference>
<dbReference type="SUPFAM" id="SSF55729">
    <property type="entry name" value="Acyl-CoA N-acyltransferases (Nat)"/>
    <property type="match status" value="1"/>
</dbReference>
<dbReference type="PROSITE" id="PS51186">
    <property type="entry name" value="GNAT"/>
    <property type="match status" value="1"/>
</dbReference>
<comment type="caution">
    <text evidence="2">The sequence shown here is derived from an EMBL/GenBank/DDBJ whole genome shotgun (WGS) entry which is preliminary data.</text>
</comment>
<gene>
    <name evidence="2" type="ORF">F3Y22_tig00110986pilonHSYRG00049</name>
</gene>
<organism evidence="2 3">
    <name type="scientific">Hibiscus syriacus</name>
    <name type="common">Rose of Sharon</name>
    <dbReference type="NCBI Taxonomy" id="106335"/>
    <lineage>
        <taxon>Eukaryota</taxon>
        <taxon>Viridiplantae</taxon>
        <taxon>Streptophyta</taxon>
        <taxon>Embryophyta</taxon>
        <taxon>Tracheophyta</taxon>
        <taxon>Spermatophyta</taxon>
        <taxon>Magnoliopsida</taxon>
        <taxon>eudicotyledons</taxon>
        <taxon>Gunneridae</taxon>
        <taxon>Pentapetalae</taxon>
        <taxon>rosids</taxon>
        <taxon>malvids</taxon>
        <taxon>Malvales</taxon>
        <taxon>Malvaceae</taxon>
        <taxon>Malvoideae</taxon>
        <taxon>Hibiscus</taxon>
    </lineage>
</organism>
<dbReference type="Pfam" id="PF00583">
    <property type="entry name" value="Acetyltransf_1"/>
    <property type="match status" value="1"/>
</dbReference>